<comment type="similarity">
    <text evidence="6">Belongs to the peptidase M48 family.</text>
</comment>
<dbReference type="RefSeq" id="WP_236330646.1">
    <property type="nucleotide sequence ID" value="NZ_JAKIJS010000001.1"/>
</dbReference>
<dbReference type="PANTHER" id="PTHR10120">
    <property type="entry name" value="CAAX PRENYL PROTEASE 1"/>
    <property type="match status" value="1"/>
</dbReference>
<evidence type="ECO:0000256" key="7">
    <source>
        <dbReference type="SAM" id="Phobius"/>
    </source>
</evidence>
<sequence>MKKSIWIGLGFLLYGALISWYLFMGADTSIPTQYEGTEADPSVFMSERQLELSHDFSRIKQWLYFLSVPFEWVIYLVVLGFGLSKWFRTRAMEVTRFSIIHNLIYVVLLSLIAFIMSLPIDYYSYTVSLDYQISIQPFSDWMRDKIISFWINTLFLFVIVQTLYWLMNKSEKRWWLYGWLLSVPFTLFIYFIQPIWIDPLYNDFYRLEDKVLEDKILALADRADISADRVYEVNMSEKTNALNAYVNGIGSNLRIVLWDTTLQKLSDEEVLFVMAHEMGHFVKHHLYWNLIGSIVTSFLGLWIGSRVFNWMIRKWGHHWGIEKPTDIASLPALLLVFSVLSFMASPVENAISRNAEHSADEYAIEMTEDSKAAVGSFQQLAVSGLSEVHPPLLVKLFLYGHPTMLERITFLDQWEQKTTKNEKIEEEEK</sequence>
<keyword evidence="3 6" id="KW-0378">Hydrolase</keyword>
<feature type="transmembrane region" description="Helical" evidence="7">
    <location>
        <begin position="286"/>
        <end position="304"/>
    </location>
</feature>
<evidence type="ECO:0000256" key="5">
    <source>
        <dbReference type="ARBA" id="ARBA00023049"/>
    </source>
</evidence>
<evidence type="ECO:0000256" key="4">
    <source>
        <dbReference type="ARBA" id="ARBA00022833"/>
    </source>
</evidence>
<dbReference type="Pfam" id="PF16491">
    <property type="entry name" value="Peptidase_M48_N"/>
    <property type="match status" value="1"/>
</dbReference>
<evidence type="ECO:0000259" key="9">
    <source>
        <dbReference type="Pfam" id="PF16491"/>
    </source>
</evidence>
<proteinExistence type="inferred from homology"/>
<comment type="caution">
    <text evidence="10">The sequence shown here is derived from an EMBL/GenBank/DDBJ whole genome shotgun (WGS) entry which is preliminary data.</text>
</comment>
<evidence type="ECO:0000256" key="3">
    <source>
        <dbReference type="ARBA" id="ARBA00022801"/>
    </source>
</evidence>
<accession>A0ABS9GWR3</accession>
<reference evidence="10 11" key="1">
    <citation type="submission" date="2022-01" db="EMBL/GenBank/DDBJ databases">
        <title>Alkalihalobacillus sp. EGI L200015, a novel bacterium isolated from a salt lake sediment.</title>
        <authorList>
            <person name="Gao L."/>
            <person name="Fang B.-Z."/>
            <person name="Li W.-J."/>
        </authorList>
    </citation>
    <scope>NUCLEOTIDE SEQUENCE [LARGE SCALE GENOMIC DNA]</scope>
    <source>
        <strain evidence="10 11">KCTC 12718</strain>
    </source>
</reference>
<keyword evidence="11" id="KW-1185">Reference proteome</keyword>
<keyword evidence="4 6" id="KW-0862">Zinc</keyword>
<dbReference type="InterPro" id="IPR027057">
    <property type="entry name" value="CAXX_Prtase_1"/>
</dbReference>
<dbReference type="EMBL" id="JAKIJS010000001">
    <property type="protein sequence ID" value="MCF6136261.1"/>
    <property type="molecule type" value="Genomic_DNA"/>
</dbReference>
<dbReference type="Proteomes" id="UP001649381">
    <property type="component" value="Unassembled WGS sequence"/>
</dbReference>
<dbReference type="CDD" id="cd07343">
    <property type="entry name" value="M48A_Zmpste24p_like"/>
    <property type="match status" value="1"/>
</dbReference>
<keyword evidence="7" id="KW-0812">Transmembrane</keyword>
<feature type="transmembrane region" description="Helical" evidence="7">
    <location>
        <begin position="147"/>
        <end position="167"/>
    </location>
</feature>
<dbReference type="InterPro" id="IPR001915">
    <property type="entry name" value="Peptidase_M48"/>
</dbReference>
<feature type="transmembrane region" description="Helical" evidence="7">
    <location>
        <begin position="62"/>
        <end position="87"/>
    </location>
</feature>
<feature type="domain" description="Peptidase M48" evidence="8">
    <location>
        <begin position="208"/>
        <end position="414"/>
    </location>
</feature>
<comment type="cofactor">
    <cofactor evidence="6">
        <name>Zn(2+)</name>
        <dbReference type="ChEBI" id="CHEBI:29105"/>
    </cofactor>
    <text evidence="6">Binds 1 zinc ion per subunit.</text>
</comment>
<gene>
    <name evidence="10" type="ORF">L2716_00875</name>
</gene>
<evidence type="ECO:0000313" key="10">
    <source>
        <dbReference type="EMBL" id="MCF6136261.1"/>
    </source>
</evidence>
<organism evidence="10 11">
    <name type="scientific">Pseudalkalibacillus berkeleyi</name>
    <dbReference type="NCBI Taxonomy" id="1069813"/>
    <lineage>
        <taxon>Bacteria</taxon>
        <taxon>Bacillati</taxon>
        <taxon>Bacillota</taxon>
        <taxon>Bacilli</taxon>
        <taxon>Bacillales</taxon>
        <taxon>Fictibacillaceae</taxon>
        <taxon>Pseudalkalibacillus</taxon>
    </lineage>
</organism>
<dbReference type="InterPro" id="IPR032456">
    <property type="entry name" value="Peptidase_M48_N"/>
</dbReference>
<evidence type="ECO:0000256" key="1">
    <source>
        <dbReference type="ARBA" id="ARBA00022670"/>
    </source>
</evidence>
<keyword evidence="7" id="KW-0472">Membrane</keyword>
<keyword evidence="1 6" id="KW-0645">Protease</keyword>
<evidence type="ECO:0000313" key="11">
    <source>
        <dbReference type="Proteomes" id="UP001649381"/>
    </source>
</evidence>
<keyword evidence="7" id="KW-1133">Transmembrane helix</keyword>
<keyword evidence="5 6" id="KW-0482">Metalloprotease</keyword>
<feature type="transmembrane region" description="Helical" evidence="7">
    <location>
        <begin position="5"/>
        <end position="23"/>
    </location>
</feature>
<name>A0ABS9GWR3_9BACL</name>
<feature type="transmembrane region" description="Helical" evidence="7">
    <location>
        <begin position="99"/>
        <end position="120"/>
    </location>
</feature>
<feature type="transmembrane region" description="Helical" evidence="7">
    <location>
        <begin position="174"/>
        <end position="197"/>
    </location>
</feature>
<evidence type="ECO:0000256" key="2">
    <source>
        <dbReference type="ARBA" id="ARBA00022723"/>
    </source>
</evidence>
<evidence type="ECO:0000259" key="8">
    <source>
        <dbReference type="Pfam" id="PF01435"/>
    </source>
</evidence>
<keyword evidence="2" id="KW-0479">Metal-binding</keyword>
<evidence type="ECO:0000256" key="6">
    <source>
        <dbReference type="RuleBase" id="RU003983"/>
    </source>
</evidence>
<dbReference type="Pfam" id="PF01435">
    <property type="entry name" value="Peptidase_M48"/>
    <property type="match status" value="1"/>
</dbReference>
<dbReference type="Gene3D" id="3.30.2010.10">
    <property type="entry name" value="Metalloproteases ('zincins'), catalytic domain"/>
    <property type="match status" value="1"/>
</dbReference>
<protein>
    <submittedName>
        <fullName evidence="10">M48 family metallopeptidase</fullName>
    </submittedName>
</protein>
<feature type="domain" description="CAAX prenyl protease 1 N-terminal" evidence="9">
    <location>
        <begin position="45"/>
        <end position="202"/>
    </location>
</feature>